<evidence type="ECO:0000313" key="1">
    <source>
        <dbReference type="EMBL" id="QHT73830.1"/>
    </source>
</evidence>
<organism evidence="1">
    <name type="scientific">viral metagenome</name>
    <dbReference type="NCBI Taxonomy" id="1070528"/>
    <lineage>
        <taxon>unclassified sequences</taxon>
        <taxon>metagenomes</taxon>
        <taxon>organismal metagenomes</taxon>
    </lineage>
</organism>
<evidence type="ECO:0008006" key="2">
    <source>
        <dbReference type="Google" id="ProtNLM"/>
    </source>
</evidence>
<dbReference type="EMBL" id="MN739832">
    <property type="protein sequence ID" value="QHT73830.1"/>
    <property type="molecule type" value="Genomic_DNA"/>
</dbReference>
<reference evidence="1" key="1">
    <citation type="journal article" date="2020" name="Nature">
        <title>Giant virus diversity and host interactions through global metagenomics.</title>
        <authorList>
            <person name="Schulz F."/>
            <person name="Roux S."/>
            <person name="Paez-Espino D."/>
            <person name="Jungbluth S."/>
            <person name="Walsh D.A."/>
            <person name="Denef V.J."/>
            <person name="McMahon K.D."/>
            <person name="Konstantinidis K.T."/>
            <person name="Eloe-Fadrosh E.A."/>
            <person name="Kyrpides N.C."/>
            <person name="Woyke T."/>
        </authorList>
    </citation>
    <scope>NUCLEOTIDE SEQUENCE</scope>
    <source>
        <strain evidence="1">GVMAG-M-3300023179-4</strain>
    </source>
</reference>
<dbReference type="AlphaFoldDB" id="A0A6C0H0C3"/>
<name>A0A6C0H0C3_9ZZZZ</name>
<protein>
    <recommendedName>
        <fullName evidence="2">Polymerase nucleotidyl transferase domain-containing protein</fullName>
    </recommendedName>
</protein>
<accession>A0A6C0H0C3</accession>
<proteinExistence type="predicted"/>
<sequence length="242" mass="28980">MDNKFILELNELLEKIYSTTNFKNYDVESEINILHDKFINMVVPLLKKHEGEAIKYYEKREDYSKKIVDPVNNKVLDIIKSVKDEYKNKFNEEFTTQVASSYSAKMNLIGESDIDYFILFKPLTHERLINISQLLTKYNFYFDQIINKEKVNNVYYVFSTEIDGVEVEFKVRDIYYSKSVIALHQYIDNKLDHDLKILLTYAKYQLKLKSKEDKSFKGYNLFKTIFYNFCFKDIEDAFYIIT</sequence>